<evidence type="ECO:0000313" key="11">
    <source>
        <dbReference type="Proteomes" id="UP000009046"/>
    </source>
</evidence>
<keyword evidence="5 9" id="KW-0413">Isomerase</keyword>
<reference evidence="9" key="1">
    <citation type="submission" date="2007-04" db="EMBL/GenBank/DDBJ databases">
        <title>Annotation of Pediculus humanus corporis strain USDA.</title>
        <authorList>
            <person name="Kirkness E."/>
            <person name="Hannick L."/>
            <person name="Hass B."/>
            <person name="Bruggner R."/>
            <person name="Lawson D."/>
            <person name="Bidwell S."/>
            <person name="Joardar V."/>
            <person name="Caler E."/>
            <person name="Walenz B."/>
            <person name="Inman J."/>
            <person name="Schobel S."/>
            <person name="Galinsky K."/>
            <person name="Amedeo P."/>
            <person name="Strausberg R."/>
        </authorList>
    </citation>
    <scope>NUCLEOTIDE SEQUENCE</scope>
    <source>
        <strain evidence="9">USDA</strain>
    </source>
</reference>
<dbReference type="InParanoid" id="E0VRY3"/>
<dbReference type="SUPFAM" id="SSF52833">
    <property type="entry name" value="Thioredoxin-like"/>
    <property type="match status" value="3"/>
</dbReference>
<evidence type="ECO:0000256" key="7">
    <source>
        <dbReference type="SAM" id="SignalP"/>
    </source>
</evidence>
<dbReference type="CTD" id="8234022"/>
<reference evidence="9" key="2">
    <citation type="submission" date="2007-04" db="EMBL/GenBank/DDBJ databases">
        <title>The genome of the human body louse.</title>
        <authorList>
            <consortium name="The Human Body Louse Genome Consortium"/>
            <person name="Kirkness E."/>
            <person name="Walenz B."/>
            <person name="Hass B."/>
            <person name="Bruggner R."/>
            <person name="Strausberg R."/>
        </authorList>
    </citation>
    <scope>NUCLEOTIDE SEQUENCE</scope>
    <source>
        <strain evidence="9">USDA</strain>
    </source>
</reference>
<evidence type="ECO:0000313" key="9">
    <source>
        <dbReference type="EMBL" id="EEB16139.1"/>
    </source>
</evidence>
<dbReference type="GeneID" id="8234022"/>
<feature type="signal peptide" evidence="7">
    <location>
        <begin position="1"/>
        <end position="19"/>
    </location>
</feature>
<dbReference type="Proteomes" id="UP000009046">
    <property type="component" value="Unassembled WGS sequence"/>
</dbReference>
<dbReference type="PRINTS" id="PR00421">
    <property type="entry name" value="THIOREDOXIN"/>
</dbReference>
<comment type="subcellular location">
    <subcellularLocation>
        <location evidence="2">Endoplasmic reticulum lumen</location>
    </subcellularLocation>
</comment>
<dbReference type="GO" id="GO:0015035">
    <property type="term" value="F:protein-disulfide reductase activity"/>
    <property type="evidence" value="ECO:0007669"/>
    <property type="project" value="TreeGrafter"/>
</dbReference>
<evidence type="ECO:0000256" key="1">
    <source>
        <dbReference type="ARBA" id="ARBA00001182"/>
    </source>
</evidence>
<evidence type="ECO:0000313" key="10">
    <source>
        <dbReference type="EnsemblMetazoa" id="PHUM407140-PA"/>
    </source>
</evidence>
<accession>E0VRY3</accession>
<dbReference type="Gene3D" id="3.40.30.10">
    <property type="entry name" value="Glutaredoxin"/>
    <property type="match status" value="3"/>
</dbReference>
<organism>
    <name type="scientific">Pediculus humanus subsp. corporis</name>
    <name type="common">Body louse</name>
    <dbReference type="NCBI Taxonomy" id="121224"/>
    <lineage>
        <taxon>Eukaryota</taxon>
        <taxon>Metazoa</taxon>
        <taxon>Ecdysozoa</taxon>
        <taxon>Arthropoda</taxon>
        <taxon>Hexapoda</taxon>
        <taxon>Insecta</taxon>
        <taxon>Pterygota</taxon>
        <taxon>Neoptera</taxon>
        <taxon>Paraneoptera</taxon>
        <taxon>Psocodea</taxon>
        <taxon>Troctomorpha</taxon>
        <taxon>Phthiraptera</taxon>
        <taxon>Anoplura</taxon>
        <taxon>Pediculidae</taxon>
        <taxon>Pediculus</taxon>
    </lineage>
</organism>
<dbReference type="Pfam" id="PF00085">
    <property type="entry name" value="Thioredoxin"/>
    <property type="match status" value="2"/>
</dbReference>
<comment type="catalytic activity">
    <reaction evidence="1">
        <text>Catalyzes the rearrangement of -S-S- bonds in proteins.</text>
        <dbReference type="EC" id="5.3.4.1"/>
    </reaction>
</comment>
<dbReference type="STRING" id="121224.E0VRY3"/>
<dbReference type="eggNOG" id="KOG0191">
    <property type="taxonomic scope" value="Eukaryota"/>
</dbReference>
<dbReference type="OMA" id="KQKLWGW"/>
<proteinExistence type="predicted"/>
<gene>
    <name evidence="10" type="primary">8234022</name>
    <name evidence="9" type="ORF">Phum_PHUM407140</name>
</gene>
<dbReference type="PANTHER" id="PTHR45815">
    <property type="entry name" value="PROTEIN DISULFIDE-ISOMERASE A6"/>
    <property type="match status" value="1"/>
</dbReference>
<dbReference type="PROSITE" id="PS51352">
    <property type="entry name" value="THIOREDOXIN_2"/>
    <property type="match status" value="2"/>
</dbReference>
<dbReference type="PROSITE" id="PS00194">
    <property type="entry name" value="THIOREDOXIN_1"/>
    <property type="match status" value="1"/>
</dbReference>
<dbReference type="GO" id="GO:0034976">
    <property type="term" value="P:response to endoplasmic reticulum stress"/>
    <property type="evidence" value="ECO:0007669"/>
    <property type="project" value="TreeGrafter"/>
</dbReference>
<reference evidence="10" key="3">
    <citation type="submission" date="2021-02" db="UniProtKB">
        <authorList>
            <consortium name="EnsemblMetazoa"/>
        </authorList>
    </citation>
    <scope>IDENTIFICATION</scope>
    <source>
        <strain evidence="10">USDA</strain>
    </source>
</reference>
<dbReference type="InterPro" id="IPR036249">
    <property type="entry name" value="Thioredoxin-like_sf"/>
</dbReference>
<dbReference type="FunCoup" id="E0VRY3">
    <property type="interactions" value="1499"/>
</dbReference>
<dbReference type="InterPro" id="IPR013766">
    <property type="entry name" value="Thioredoxin_domain"/>
</dbReference>
<dbReference type="GO" id="GO:0003756">
    <property type="term" value="F:protein disulfide isomerase activity"/>
    <property type="evidence" value="ECO:0007669"/>
    <property type="project" value="UniProtKB-EC"/>
</dbReference>
<evidence type="ECO:0000256" key="6">
    <source>
        <dbReference type="ARBA" id="ARBA00023284"/>
    </source>
</evidence>
<sequence length="428" mass="47115">MRIFISLLSAAVGLYPSSSNVVSLTASNFDSLVDRGDAVWVVEFFAPWCGHCKALVPEYWKAAAALKGVVKVGAVNCDEEPALKGRFGIQGFPTIKIFGADKKNPTDYNGARTTQAIVESALEAAKKKVYSNLPGKKSGGSGKSSDSKDVVQLTDDNFASNVFNSKDYWLVEFYSPGCIHCQRLAPEWAEAATQLKGKAKLGAMDATSQSVIPSQFDITGFPTIYWFEPGAKSKKDAKPYEGGRSSSDIVNWVVDNILENAPPPEVVELLDENVFKEQCTKNSLCIVAVLPHILDCQSECRNNYLKMLSKVADKFKRKLWGWTWVEAGAQMDLEQTLGMGNFGYPAMSVLNTKKQISSLFKGSFSEEGINEFLRDLSYGRGQTSVLQNAKLPKISKIEPWNGEDQALPEEEEDIDLSDIVLDDLKEEL</sequence>
<feature type="domain" description="Thioredoxin" evidence="8">
    <location>
        <begin position="131"/>
        <end position="259"/>
    </location>
</feature>
<dbReference type="GO" id="GO:0005788">
    <property type="term" value="C:endoplasmic reticulum lumen"/>
    <property type="evidence" value="ECO:0007669"/>
    <property type="project" value="UniProtKB-SubCell"/>
</dbReference>
<feature type="chain" id="PRO_5011412622" description="protein disulfide-isomerase" evidence="7">
    <location>
        <begin position="20"/>
        <end position="428"/>
    </location>
</feature>
<evidence type="ECO:0000256" key="4">
    <source>
        <dbReference type="ARBA" id="ARBA00023157"/>
    </source>
</evidence>
<dbReference type="Pfam" id="PF24541">
    <property type="entry name" value="Thioredox_PDIA6_C"/>
    <property type="match status" value="1"/>
</dbReference>
<dbReference type="VEuPathDB" id="VectorBase:PHUM407140"/>
<evidence type="ECO:0000256" key="5">
    <source>
        <dbReference type="ARBA" id="ARBA00023235"/>
    </source>
</evidence>
<evidence type="ECO:0000259" key="8">
    <source>
        <dbReference type="PROSITE" id="PS51352"/>
    </source>
</evidence>
<dbReference type="OrthoDB" id="10264505at2759"/>
<dbReference type="InterPro" id="IPR057305">
    <property type="entry name" value="Thioredox_PDIA6_C"/>
</dbReference>
<dbReference type="EMBL" id="AAZO01004905">
    <property type="status" value="NOT_ANNOTATED_CDS"/>
    <property type="molecule type" value="Genomic_DNA"/>
</dbReference>
<keyword evidence="7" id="KW-0732">Signal</keyword>
<keyword evidence="11" id="KW-1185">Reference proteome</keyword>
<protein>
    <recommendedName>
        <fullName evidence="3">protein disulfide-isomerase</fullName>
        <ecNumber evidence="3">5.3.4.1</ecNumber>
    </recommendedName>
</protein>
<dbReference type="EC" id="5.3.4.1" evidence="3"/>
<dbReference type="CDD" id="cd02983">
    <property type="entry name" value="P5_C"/>
    <property type="match status" value="1"/>
</dbReference>
<evidence type="ECO:0000256" key="2">
    <source>
        <dbReference type="ARBA" id="ARBA00004319"/>
    </source>
</evidence>
<keyword evidence="4" id="KW-1015">Disulfide bond</keyword>
<dbReference type="EMBL" id="DS235634">
    <property type="protein sequence ID" value="EEB16139.1"/>
    <property type="molecule type" value="Genomic_DNA"/>
</dbReference>
<name>E0VRY3_PEDHC</name>
<evidence type="ECO:0000256" key="3">
    <source>
        <dbReference type="ARBA" id="ARBA00012723"/>
    </source>
</evidence>
<dbReference type="RefSeq" id="XP_002428877.1">
    <property type="nucleotide sequence ID" value="XM_002428832.1"/>
</dbReference>
<keyword evidence="6" id="KW-0676">Redox-active center</keyword>
<dbReference type="HOGENOM" id="CLU_030311_0_0_1"/>
<dbReference type="KEGG" id="phu:Phum_PHUM407140"/>
<dbReference type="InterPro" id="IPR017937">
    <property type="entry name" value="Thioredoxin_CS"/>
</dbReference>
<dbReference type="PANTHER" id="PTHR45815:SF3">
    <property type="entry name" value="PROTEIN DISULFIDE-ISOMERASE A6"/>
    <property type="match status" value="1"/>
</dbReference>
<feature type="domain" description="Thioredoxin" evidence="8">
    <location>
        <begin position="3"/>
        <end position="127"/>
    </location>
</feature>
<dbReference type="EnsemblMetazoa" id="PHUM407140-RA">
    <property type="protein sequence ID" value="PHUM407140-PA"/>
    <property type="gene ID" value="PHUM407140"/>
</dbReference>
<dbReference type="CDD" id="cd03001">
    <property type="entry name" value="PDI_a_P5"/>
    <property type="match status" value="1"/>
</dbReference>
<dbReference type="AlphaFoldDB" id="E0VRY3"/>